<evidence type="ECO:0000313" key="3">
    <source>
        <dbReference type="Proteomes" id="UP000248917"/>
    </source>
</evidence>
<keyword evidence="1" id="KW-0812">Transmembrane</keyword>
<feature type="transmembrane region" description="Helical" evidence="1">
    <location>
        <begin position="143"/>
        <end position="161"/>
    </location>
</feature>
<feature type="transmembrane region" description="Helical" evidence="1">
    <location>
        <begin position="12"/>
        <end position="35"/>
    </location>
</feature>
<sequence length="200" mass="22523">MNNNFHQTLSAFLGFTFWSAGMVKLFSGHLFIGWIGPPTLVEQLSEYNLGLYAQFIAGSQIVIGYMLLTTRFKLLGGIMLIPMIANILVVTISQKWTGTPYVLSVLLGLNFLLLWQYRPFFLPLFNETMMYSTTAISKGKSKLGHLVWLVGLAMQFVAVWFSFQSLVLGFVLSGIGVLLGILAFRVDRYYFRKATHSLSK</sequence>
<comment type="caution">
    <text evidence="2">The sequence shown here is derived from an EMBL/GenBank/DDBJ whole genome shotgun (WGS) entry which is preliminary data.</text>
</comment>
<evidence type="ECO:0000256" key="1">
    <source>
        <dbReference type="SAM" id="Phobius"/>
    </source>
</evidence>
<evidence type="ECO:0000313" key="2">
    <source>
        <dbReference type="EMBL" id="PZV85335.1"/>
    </source>
</evidence>
<keyword evidence="3" id="KW-1185">Reference proteome</keyword>
<feature type="transmembrane region" description="Helical" evidence="1">
    <location>
        <begin position="47"/>
        <end position="67"/>
    </location>
</feature>
<dbReference type="OrthoDB" id="940265at2"/>
<reference evidence="2 3" key="1">
    <citation type="submission" date="2018-06" db="EMBL/GenBank/DDBJ databases">
        <title>Genomic Encyclopedia of Archaeal and Bacterial Type Strains, Phase II (KMG-II): from individual species to whole genera.</title>
        <authorList>
            <person name="Goeker M."/>
        </authorList>
    </citation>
    <scope>NUCLEOTIDE SEQUENCE [LARGE SCALE GENOMIC DNA]</scope>
    <source>
        <strain evidence="2 3">T4</strain>
    </source>
</reference>
<name>A0A326RTI5_9BACT</name>
<keyword evidence="1" id="KW-0472">Membrane</keyword>
<dbReference type="AlphaFoldDB" id="A0A326RTI5"/>
<organism evidence="2 3">
    <name type="scientific">Algoriphagus aquaeductus</name>
    <dbReference type="NCBI Taxonomy" id="475299"/>
    <lineage>
        <taxon>Bacteria</taxon>
        <taxon>Pseudomonadati</taxon>
        <taxon>Bacteroidota</taxon>
        <taxon>Cytophagia</taxon>
        <taxon>Cytophagales</taxon>
        <taxon>Cyclobacteriaceae</taxon>
        <taxon>Algoriphagus</taxon>
    </lineage>
</organism>
<feature type="transmembrane region" description="Helical" evidence="1">
    <location>
        <begin position="100"/>
        <end position="122"/>
    </location>
</feature>
<dbReference type="Proteomes" id="UP000248917">
    <property type="component" value="Unassembled WGS sequence"/>
</dbReference>
<protein>
    <recommendedName>
        <fullName evidence="4">DoxX-like protein</fullName>
    </recommendedName>
</protein>
<keyword evidence="1" id="KW-1133">Transmembrane helix</keyword>
<dbReference type="RefSeq" id="WP_146250864.1">
    <property type="nucleotide sequence ID" value="NZ_QKTX01000003.1"/>
</dbReference>
<gene>
    <name evidence="2" type="ORF">CLV31_103126</name>
</gene>
<feature type="transmembrane region" description="Helical" evidence="1">
    <location>
        <begin position="167"/>
        <end position="186"/>
    </location>
</feature>
<accession>A0A326RTI5</accession>
<proteinExistence type="predicted"/>
<dbReference type="EMBL" id="QKTX01000003">
    <property type="protein sequence ID" value="PZV85335.1"/>
    <property type="molecule type" value="Genomic_DNA"/>
</dbReference>
<feature type="transmembrane region" description="Helical" evidence="1">
    <location>
        <begin position="74"/>
        <end position="94"/>
    </location>
</feature>
<evidence type="ECO:0008006" key="4">
    <source>
        <dbReference type="Google" id="ProtNLM"/>
    </source>
</evidence>